<evidence type="ECO:0000256" key="4">
    <source>
        <dbReference type="ARBA" id="ARBA00066388"/>
    </source>
</evidence>
<dbReference type="FunFam" id="3.40.50.300:FF:000425">
    <property type="entry name" value="Probable ABC transporter, ATP-binding subunit"/>
    <property type="match status" value="1"/>
</dbReference>
<dbReference type="EMBL" id="FWXV01000004">
    <property type="protein sequence ID" value="SMD15757.1"/>
    <property type="molecule type" value="Genomic_DNA"/>
</dbReference>
<dbReference type="InterPro" id="IPR008995">
    <property type="entry name" value="Mo/tungstate-bd_C_term_dom"/>
</dbReference>
<dbReference type="InterPro" id="IPR003593">
    <property type="entry name" value="AAA+_ATPase"/>
</dbReference>
<dbReference type="PROSITE" id="PS50893">
    <property type="entry name" value="ABC_TRANSPORTER_2"/>
    <property type="match status" value="1"/>
</dbReference>
<dbReference type="GO" id="GO:0005524">
    <property type="term" value="F:ATP binding"/>
    <property type="evidence" value="ECO:0007669"/>
    <property type="project" value="UniProtKB-KW"/>
</dbReference>
<keyword evidence="3 6" id="KW-0067">ATP-binding</keyword>
<gene>
    <name evidence="6" type="ORF">SAMN05661093_05326</name>
</gene>
<dbReference type="Proteomes" id="UP000192674">
    <property type="component" value="Unassembled WGS sequence"/>
</dbReference>
<evidence type="ECO:0000313" key="7">
    <source>
        <dbReference type="Proteomes" id="UP000192674"/>
    </source>
</evidence>
<keyword evidence="7" id="KW-1185">Reference proteome</keyword>
<evidence type="ECO:0000256" key="3">
    <source>
        <dbReference type="ARBA" id="ARBA00022840"/>
    </source>
</evidence>
<dbReference type="GO" id="GO:0016887">
    <property type="term" value="F:ATP hydrolysis activity"/>
    <property type="evidence" value="ECO:0007669"/>
    <property type="project" value="InterPro"/>
</dbReference>
<dbReference type="EC" id="7.6.2.9" evidence="4"/>
<evidence type="ECO:0000313" key="6">
    <source>
        <dbReference type="EMBL" id="SMD15757.1"/>
    </source>
</evidence>
<organism evidence="6 7">
    <name type="scientific">Kibdelosporangium aridum</name>
    <dbReference type="NCBI Taxonomy" id="2030"/>
    <lineage>
        <taxon>Bacteria</taxon>
        <taxon>Bacillati</taxon>
        <taxon>Actinomycetota</taxon>
        <taxon>Actinomycetes</taxon>
        <taxon>Pseudonocardiales</taxon>
        <taxon>Pseudonocardiaceae</taxon>
        <taxon>Kibdelosporangium</taxon>
    </lineage>
</organism>
<evidence type="ECO:0000259" key="5">
    <source>
        <dbReference type="PROSITE" id="PS50893"/>
    </source>
</evidence>
<feature type="domain" description="ABC transporter" evidence="5">
    <location>
        <begin position="6"/>
        <end position="233"/>
    </location>
</feature>
<dbReference type="InterPro" id="IPR017871">
    <property type="entry name" value="ABC_transporter-like_CS"/>
</dbReference>
<dbReference type="InterPro" id="IPR003439">
    <property type="entry name" value="ABC_transporter-like_ATP-bd"/>
</dbReference>
<dbReference type="InterPro" id="IPR013611">
    <property type="entry name" value="Transp-assoc_OB_typ2"/>
</dbReference>
<evidence type="ECO:0000256" key="1">
    <source>
        <dbReference type="ARBA" id="ARBA00022448"/>
    </source>
</evidence>
<accession>A0A1W2F1B0</accession>
<dbReference type="InterPro" id="IPR050093">
    <property type="entry name" value="ABC_SmlMolc_Importer"/>
</dbReference>
<evidence type="ECO:0000256" key="2">
    <source>
        <dbReference type="ARBA" id="ARBA00022741"/>
    </source>
</evidence>
<dbReference type="Gene3D" id="3.40.50.300">
    <property type="entry name" value="P-loop containing nucleotide triphosphate hydrolases"/>
    <property type="match status" value="1"/>
</dbReference>
<dbReference type="GO" id="GO:0015418">
    <property type="term" value="F:ABC-type quaternary ammonium compound transporting activity"/>
    <property type="evidence" value="ECO:0007669"/>
    <property type="project" value="UniProtKB-EC"/>
</dbReference>
<dbReference type="PANTHER" id="PTHR42781">
    <property type="entry name" value="SPERMIDINE/PUTRESCINE IMPORT ATP-BINDING PROTEIN POTA"/>
    <property type="match status" value="1"/>
</dbReference>
<dbReference type="PANTHER" id="PTHR42781:SF4">
    <property type="entry name" value="SPERMIDINE_PUTRESCINE IMPORT ATP-BINDING PROTEIN POTA"/>
    <property type="match status" value="1"/>
</dbReference>
<reference evidence="6 7" key="1">
    <citation type="submission" date="2017-04" db="EMBL/GenBank/DDBJ databases">
        <authorList>
            <person name="Afonso C.L."/>
            <person name="Miller P.J."/>
            <person name="Scott M.A."/>
            <person name="Spackman E."/>
            <person name="Goraichik I."/>
            <person name="Dimitrov K.M."/>
            <person name="Suarez D.L."/>
            <person name="Swayne D.E."/>
        </authorList>
    </citation>
    <scope>NUCLEOTIDE SEQUENCE [LARGE SCALE GENOMIC DNA]</scope>
    <source>
        <strain evidence="6 7">DSM 43828</strain>
    </source>
</reference>
<dbReference type="SMART" id="SM00382">
    <property type="entry name" value="AAA"/>
    <property type="match status" value="1"/>
</dbReference>
<dbReference type="GO" id="GO:0043190">
    <property type="term" value="C:ATP-binding cassette (ABC) transporter complex"/>
    <property type="evidence" value="ECO:0007669"/>
    <property type="project" value="InterPro"/>
</dbReference>
<dbReference type="AlphaFoldDB" id="A0A1W2F1B0"/>
<dbReference type="InterPro" id="IPR027417">
    <property type="entry name" value="P-loop_NTPase"/>
</dbReference>
<proteinExistence type="predicted"/>
<protein>
    <recommendedName>
        <fullName evidence="4">ABC-type quaternary amine transporter</fullName>
        <ecNumber evidence="4">7.6.2.9</ecNumber>
    </recommendedName>
</protein>
<dbReference type="SUPFAM" id="SSF52540">
    <property type="entry name" value="P-loop containing nucleoside triphosphate hydrolases"/>
    <property type="match status" value="1"/>
</dbReference>
<keyword evidence="2" id="KW-0547">Nucleotide-binding</keyword>
<keyword evidence="1" id="KW-0813">Transport</keyword>
<dbReference type="SUPFAM" id="SSF50331">
    <property type="entry name" value="MOP-like"/>
    <property type="match status" value="1"/>
</dbReference>
<name>A0A1W2F1B0_KIBAR</name>
<dbReference type="PROSITE" id="PS00211">
    <property type="entry name" value="ABC_TRANSPORTER_1"/>
    <property type="match status" value="1"/>
</dbReference>
<dbReference type="Pfam" id="PF00005">
    <property type="entry name" value="ABC_tran"/>
    <property type="match status" value="1"/>
</dbReference>
<dbReference type="OrthoDB" id="9802264at2"/>
<dbReference type="Pfam" id="PF08402">
    <property type="entry name" value="TOBE_2"/>
    <property type="match status" value="1"/>
</dbReference>
<sequence length="343" mass="37333">MRIRSLAIRNMTVQFGQLTAVDDVDLDIGSGEVVALLGPSGCGKSTLLRAVAGLEPQAEGAILWGDEDLTKMPVHKRGIGLVFQDGQLFPHRDVAGNIKFGLRMHKISDPRRVDELLDLVGLTGYQKRRVTQLSGGEQQRVALARALAPRPRLLLLDEPLSALDRALREQLALDLARLLRRAGTSALVVTHDHDEAFTLADRVALMRKGKIVQTGTAEQVWRHPVDEATAIFLGCGTIMRADIRNGTARFDLGEVRIPWAPDGRHQIGLRPNALVADPNGPLHGEVSGRVHRRDHVRLLVKLEHREVDAVAGIADAPEPGQPVTLRLDPDGLAVLGDHPGKGE</sequence>